<keyword evidence="2" id="KW-1185">Reference proteome</keyword>
<evidence type="ECO:0000313" key="2">
    <source>
        <dbReference type="Proteomes" id="UP001176941"/>
    </source>
</evidence>
<sequence>MGLGPHKEPLVAARSSLQLLHTFLKLGREGRLGVWHCPHFSWDLTHVKRRQVYCRTLAFPGWSMQPSRLCERREWPLGFSFPVFLPSSSRDGNPLTAQLCVVFVVLFAPLFIC</sequence>
<accession>A0ABN8XR09</accession>
<dbReference type="Proteomes" id="UP001176941">
    <property type="component" value="Chromosome 1"/>
</dbReference>
<proteinExistence type="predicted"/>
<reference evidence="1" key="1">
    <citation type="submission" date="2023-04" db="EMBL/GenBank/DDBJ databases">
        <authorList>
            <consortium name="ELIXIR-Norway"/>
        </authorList>
    </citation>
    <scope>NUCLEOTIDE SEQUENCE [LARGE SCALE GENOMIC DNA]</scope>
</reference>
<dbReference type="EMBL" id="OX459937">
    <property type="protein sequence ID" value="CAI9151374.1"/>
    <property type="molecule type" value="Genomic_DNA"/>
</dbReference>
<organism evidence="1 2">
    <name type="scientific">Rangifer tarandus platyrhynchus</name>
    <name type="common">Svalbard reindeer</name>
    <dbReference type="NCBI Taxonomy" id="3082113"/>
    <lineage>
        <taxon>Eukaryota</taxon>
        <taxon>Metazoa</taxon>
        <taxon>Chordata</taxon>
        <taxon>Craniata</taxon>
        <taxon>Vertebrata</taxon>
        <taxon>Euteleostomi</taxon>
        <taxon>Mammalia</taxon>
        <taxon>Eutheria</taxon>
        <taxon>Laurasiatheria</taxon>
        <taxon>Artiodactyla</taxon>
        <taxon>Ruminantia</taxon>
        <taxon>Pecora</taxon>
        <taxon>Cervidae</taxon>
        <taxon>Odocoileinae</taxon>
        <taxon>Rangifer</taxon>
    </lineage>
</organism>
<protein>
    <submittedName>
        <fullName evidence="1">Uncharacterized protein</fullName>
    </submittedName>
</protein>
<name>A0ABN8XR09_RANTA</name>
<evidence type="ECO:0000313" key="1">
    <source>
        <dbReference type="EMBL" id="CAI9151374.1"/>
    </source>
</evidence>
<gene>
    <name evidence="1" type="ORF">MRATA1EN1_LOCUS336</name>
</gene>